<feature type="region of interest" description="Disordered" evidence="1">
    <location>
        <begin position="91"/>
        <end position="155"/>
    </location>
</feature>
<protein>
    <recommendedName>
        <fullName evidence="4">Twin-arginine translocation signal domain-containing protein</fullName>
    </recommendedName>
</protein>
<sequence>MHYARHEVPSPRNFRNRSENKPERHQPRTNERNAITNAAAGMNRRAMKVQFTILAICASADTARAFQTSSRRDFISNAVATAAAGTLLPASASAKERKASKRELLRGGKERSDALHNGTDLNAKESEMASGLLEKMGVPDITADKGPSSRAPPKR</sequence>
<name>K0RFU4_THAOC</name>
<feature type="region of interest" description="Disordered" evidence="1">
    <location>
        <begin position="1"/>
        <end position="33"/>
    </location>
</feature>
<keyword evidence="3" id="KW-1185">Reference proteome</keyword>
<proteinExistence type="predicted"/>
<feature type="compositionally biased region" description="Basic and acidic residues" evidence="1">
    <location>
        <begin position="94"/>
        <end position="114"/>
    </location>
</feature>
<comment type="caution">
    <text evidence="2">The sequence shown here is derived from an EMBL/GenBank/DDBJ whole genome shotgun (WGS) entry which is preliminary data.</text>
</comment>
<reference evidence="2 3" key="1">
    <citation type="journal article" date="2012" name="Genome Biol.">
        <title>Genome and low-iron response of an oceanic diatom adapted to chronic iron limitation.</title>
        <authorList>
            <person name="Lommer M."/>
            <person name="Specht M."/>
            <person name="Roy A.S."/>
            <person name="Kraemer L."/>
            <person name="Andreson R."/>
            <person name="Gutowska M.A."/>
            <person name="Wolf J."/>
            <person name="Bergner S.V."/>
            <person name="Schilhabel M.B."/>
            <person name="Klostermeier U.C."/>
            <person name="Beiko R.G."/>
            <person name="Rosenstiel P."/>
            <person name="Hippler M."/>
            <person name="Laroche J."/>
        </authorList>
    </citation>
    <scope>NUCLEOTIDE SEQUENCE [LARGE SCALE GENOMIC DNA]</scope>
    <source>
        <strain evidence="2 3">CCMP1005</strain>
    </source>
</reference>
<dbReference type="OrthoDB" id="53442at2759"/>
<dbReference type="Proteomes" id="UP000266841">
    <property type="component" value="Unassembled WGS sequence"/>
</dbReference>
<evidence type="ECO:0000313" key="3">
    <source>
        <dbReference type="Proteomes" id="UP000266841"/>
    </source>
</evidence>
<evidence type="ECO:0000256" key="1">
    <source>
        <dbReference type="SAM" id="MobiDB-lite"/>
    </source>
</evidence>
<dbReference type="AlphaFoldDB" id="K0RFU4"/>
<evidence type="ECO:0008006" key="4">
    <source>
        <dbReference type="Google" id="ProtNLM"/>
    </source>
</evidence>
<evidence type="ECO:0000313" key="2">
    <source>
        <dbReference type="EMBL" id="EJK45457.1"/>
    </source>
</evidence>
<feature type="compositionally biased region" description="Basic and acidic residues" evidence="1">
    <location>
        <begin position="16"/>
        <end position="31"/>
    </location>
</feature>
<accession>K0RFU4</accession>
<dbReference type="EMBL" id="AGNL01048506">
    <property type="protein sequence ID" value="EJK45457.1"/>
    <property type="molecule type" value="Genomic_DNA"/>
</dbReference>
<gene>
    <name evidence="2" type="ORF">THAOC_35927</name>
</gene>
<organism evidence="2 3">
    <name type="scientific">Thalassiosira oceanica</name>
    <name type="common">Marine diatom</name>
    <dbReference type="NCBI Taxonomy" id="159749"/>
    <lineage>
        <taxon>Eukaryota</taxon>
        <taxon>Sar</taxon>
        <taxon>Stramenopiles</taxon>
        <taxon>Ochrophyta</taxon>
        <taxon>Bacillariophyta</taxon>
        <taxon>Coscinodiscophyceae</taxon>
        <taxon>Thalassiosirophycidae</taxon>
        <taxon>Thalassiosirales</taxon>
        <taxon>Thalassiosiraceae</taxon>
        <taxon>Thalassiosira</taxon>
    </lineage>
</organism>